<protein>
    <submittedName>
        <fullName evidence="1">Uncharacterized protein</fullName>
    </submittedName>
</protein>
<gene>
    <name evidence="1" type="ORF">ALOHA_HF4000APKG2O16ctg9g15</name>
</gene>
<accession>B3T6X8</accession>
<evidence type="ECO:0000313" key="1">
    <source>
        <dbReference type="EMBL" id="ABZ08337.1"/>
    </source>
</evidence>
<dbReference type="AlphaFoldDB" id="B3T6X8"/>
<reference evidence="1" key="1">
    <citation type="journal article" date="2008" name="ISME J.">
        <title>Genomic patterns of recombination, clonal divergence and environment in marine microbial populations.</title>
        <authorList>
            <person name="Konstantinidis K.T."/>
            <person name="Delong E.F."/>
        </authorList>
    </citation>
    <scope>NUCLEOTIDE SEQUENCE</scope>
</reference>
<sequence>MQKYIVSVSKKNNSVWKIYFYDKNFQIHSERINPLLIWYYKLRKRHRKTGVCPQCRNQFLFLTNWHDKKMNCPICLDEYDEYDEAVNTYYYN</sequence>
<name>B3T6X8_9ARCH</name>
<proteinExistence type="predicted"/>
<organism evidence="1">
    <name type="scientific">uncultured marine crenarchaeote HF4000_APKG2O16</name>
    <dbReference type="NCBI Taxonomy" id="455582"/>
    <lineage>
        <taxon>Archaea</taxon>
        <taxon>Nitrososphaerota</taxon>
        <taxon>Nitrososphaeria</taxon>
        <taxon>Nitrosopumilales</taxon>
        <taxon>environmental samples</taxon>
    </lineage>
</organism>
<dbReference type="EMBL" id="EU016627">
    <property type="protein sequence ID" value="ABZ08337.1"/>
    <property type="molecule type" value="Genomic_DNA"/>
</dbReference>